<feature type="transmembrane region" description="Helical" evidence="1">
    <location>
        <begin position="251"/>
        <end position="273"/>
    </location>
</feature>
<proteinExistence type="predicted"/>
<feature type="transmembrane region" description="Helical" evidence="1">
    <location>
        <begin position="191"/>
        <end position="214"/>
    </location>
</feature>
<reference evidence="3 4" key="1">
    <citation type="submission" date="2020-08" db="EMBL/GenBank/DDBJ databases">
        <title>Sequencing the genomes of 1000 actinobacteria strains.</title>
        <authorList>
            <person name="Klenk H.-P."/>
        </authorList>
    </citation>
    <scope>NUCLEOTIDE SEQUENCE [LARGE SCALE GENOMIC DNA]</scope>
    <source>
        <strain evidence="3 4">DSM 45486</strain>
    </source>
</reference>
<accession>A0A7W9HEK1</accession>
<dbReference type="PANTHER" id="PTHR30590:SF2">
    <property type="entry name" value="INNER MEMBRANE PROTEIN"/>
    <property type="match status" value="1"/>
</dbReference>
<sequence length="372" mass="40567">MGGRIVALDVLRGAAILGTFGMNAWLFTHPQGPAGFIADGGDQTDALLQMIGNGKFLALLSILFGIGLAIQHGSAVRRGSRWPGWYLWRSALLLFEGLIHYVLIFEFDVLMFYAVVSVLVAYLVGRSSRVVKAWLVAAGAVHLSFVGLLTFLLVAGGAQVDDAAIPVRPATWWGQVQERIELFAVYRLEGFFVLPLSTVLFLAGAMLFKAGALENSDRGGLIRRRLMVWGLGVGVPLNLVTTLAGRDWFAVDRYVCAPLVAFGLLGGITALVCRLRGEPGWLRRGVGAVGRSALSCYIGQNLIASVLCYEWGLDLAGRFGHLGPWFTAGTWLMVSALLMLGASWWMRRFTRGPVEILWDRAYRAPQRQPASV</sequence>
<feature type="transmembrane region" description="Helical" evidence="1">
    <location>
        <begin position="325"/>
        <end position="346"/>
    </location>
</feature>
<evidence type="ECO:0000313" key="4">
    <source>
        <dbReference type="Proteomes" id="UP000552097"/>
    </source>
</evidence>
<keyword evidence="1" id="KW-0812">Transmembrane</keyword>
<keyword evidence="4" id="KW-1185">Reference proteome</keyword>
<keyword evidence="1" id="KW-1133">Transmembrane helix</keyword>
<feature type="transmembrane region" description="Helical" evidence="1">
    <location>
        <begin position="56"/>
        <end position="74"/>
    </location>
</feature>
<dbReference type="EMBL" id="JACHMO010000001">
    <property type="protein sequence ID" value="MBB5800511.1"/>
    <property type="molecule type" value="Genomic_DNA"/>
</dbReference>
<feature type="transmembrane region" description="Helical" evidence="1">
    <location>
        <begin position="294"/>
        <end position="313"/>
    </location>
</feature>
<feature type="domain" description="DUF418" evidence="2">
    <location>
        <begin position="207"/>
        <end position="359"/>
    </location>
</feature>
<dbReference type="Proteomes" id="UP000552097">
    <property type="component" value="Unassembled WGS sequence"/>
</dbReference>
<name>A0A7W9HEK1_9PSEU</name>
<dbReference type="AlphaFoldDB" id="A0A7W9HEK1"/>
<comment type="caution">
    <text evidence="3">The sequence shown here is derived from an EMBL/GenBank/DDBJ whole genome shotgun (WGS) entry which is preliminary data.</text>
</comment>
<feature type="transmembrane region" description="Helical" evidence="1">
    <location>
        <begin position="110"/>
        <end position="126"/>
    </location>
</feature>
<dbReference type="InterPro" id="IPR052529">
    <property type="entry name" value="Bact_Transport_Assoc"/>
</dbReference>
<keyword evidence="1" id="KW-0472">Membrane</keyword>
<organism evidence="3 4">
    <name type="scientific">Saccharothrix ecbatanensis</name>
    <dbReference type="NCBI Taxonomy" id="1105145"/>
    <lineage>
        <taxon>Bacteria</taxon>
        <taxon>Bacillati</taxon>
        <taxon>Actinomycetota</taxon>
        <taxon>Actinomycetes</taxon>
        <taxon>Pseudonocardiales</taxon>
        <taxon>Pseudonocardiaceae</taxon>
        <taxon>Saccharothrix</taxon>
    </lineage>
</organism>
<dbReference type="InterPro" id="IPR007349">
    <property type="entry name" value="DUF418"/>
</dbReference>
<feature type="transmembrane region" description="Helical" evidence="1">
    <location>
        <begin position="226"/>
        <end position="245"/>
    </location>
</feature>
<evidence type="ECO:0000313" key="3">
    <source>
        <dbReference type="EMBL" id="MBB5800511.1"/>
    </source>
</evidence>
<dbReference type="Pfam" id="PF04235">
    <property type="entry name" value="DUF418"/>
    <property type="match status" value="1"/>
</dbReference>
<gene>
    <name evidence="3" type="ORF">F4560_000279</name>
</gene>
<evidence type="ECO:0000256" key="1">
    <source>
        <dbReference type="SAM" id="Phobius"/>
    </source>
</evidence>
<feature type="transmembrane region" description="Helical" evidence="1">
    <location>
        <begin position="133"/>
        <end position="154"/>
    </location>
</feature>
<feature type="transmembrane region" description="Helical" evidence="1">
    <location>
        <begin position="86"/>
        <end position="104"/>
    </location>
</feature>
<dbReference type="PANTHER" id="PTHR30590">
    <property type="entry name" value="INNER MEMBRANE PROTEIN"/>
    <property type="match status" value="1"/>
</dbReference>
<evidence type="ECO:0000259" key="2">
    <source>
        <dbReference type="Pfam" id="PF04235"/>
    </source>
</evidence>
<dbReference type="RefSeq" id="WP_184915084.1">
    <property type="nucleotide sequence ID" value="NZ_JACHMO010000001.1"/>
</dbReference>
<protein>
    <recommendedName>
        <fullName evidence="2">DUF418 domain-containing protein</fullName>
    </recommendedName>
</protein>